<evidence type="ECO:0000256" key="1">
    <source>
        <dbReference type="SAM" id="Phobius"/>
    </source>
</evidence>
<reference evidence="2 3" key="1">
    <citation type="journal article" date="2013" name="Curr. Biol.">
        <title>The Genome of the Foraminiferan Reticulomyxa filosa.</title>
        <authorList>
            <person name="Glockner G."/>
            <person name="Hulsmann N."/>
            <person name="Schleicher M."/>
            <person name="Noegel A.A."/>
            <person name="Eichinger L."/>
            <person name="Gallinger C."/>
            <person name="Pawlowski J."/>
            <person name="Sierra R."/>
            <person name="Euteneuer U."/>
            <person name="Pillet L."/>
            <person name="Moustafa A."/>
            <person name="Platzer M."/>
            <person name="Groth M."/>
            <person name="Szafranski K."/>
            <person name="Schliwa M."/>
        </authorList>
    </citation>
    <scope>NUCLEOTIDE SEQUENCE [LARGE SCALE GENOMIC DNA]</scope>
</reference>
<keyword evidence="1" id="KW-0812">Transmembrane</keyword>
<keyword evidence="1" id="KW-1133">Transmembrane helix</keyword>
<dbReference type="Proteomes" id="UP000023152">
    <property type="component" value="Unassembled WGS sequence"/>
</dbReference>
<comment type="caution">
    <text evidence="2">The sequence shown here is derived from an EMBL/GenBank/DDBJ whole genome shotgun (WGS) entry which is preliminary data.</text>
</comment>
<organism evidence="2 3">
    <name type="scientific">Reticulomyxa filosa</name>
    <dbReference type="NCBI Taxonomy" id="46433"/>
    <lineage>
        <taxon>Eukaryota</taxon>
        <taxon>Sar</taxon>
        <taxon>Rhizaria</taxon>
        <taxon>Retaria</taxon>
        <taxon>Foraminifera</taxon>
        <taxon>Monothalamids</taxon>
        <taxon>Reticulomyxidae</taxon>
        <taxon>Reticulomyxa</taxon>
    </lineage>
</organism>
<dbReference type="EMBL" id="ASPP01000082">
    <property type="protein sequence ID" value="ETO36979.1"/>
    <property type="molecule type" value="Genomic_DNA"/>
</dbReference>
<proteinExistence type="predicted"/>
<evidence type="ECO:0000313" key="3">
    <source>
        <dbReference type="Proteomes" id="UP000023152"/>
    </source>
</evidence>
<feature type="transmembrane region" description="Helical" evidence="1">
    <location>
        <begin position="368"/>
        <end position="393"/>
    </location>
</feature>
<accession>X6PG28</accession>
<protein>
    <submittedName>
        <fullName evidence="2">Uncharacterized protein</fullName>
    </submittedName>
</protein>
<sequence length="443" mass="51346">MGSFILPFVFVLFQIRVFVHFFKKLFVFCLLANNVYVDPLMSCGQFVQHKGNMCLLSTIEQINVFFFSIKKRARLVVHLNVAKHNKEKIDVEQLQQAFRKECKNRNISAIQMQCIYNLLKDFIENEEEKRPLKQLCIDGDISSQVCAALCDAIVKSKYDKLHTYCFWRAGIGNEGALHIVEKTKILFFFSPPPPLCTVNLRIFFFQQSQYIANCPSLKKLDLLVGCVSCRDTSFSGSRNSTNFFLVFLVGVEINALQELEQKFWLQRNYERTKISDLNIFGLNLSKNGMEKTAKGICQIFKKKRKIRNTILMTIFKLQRSRGHPCVVLQLSKSNKKKRKERKNKTITWVEPQNNLAKLFLFHCAFSCVVWMFVFSLSLSLIDAIVHAINIALFQQAPKQTNKKRKICKGKRKKFSEWSPSCKPPKEYIEEKRIKIGGGAKKDK</sequence>
<name>X6PG28_RETFI</name>
<keyword evidence="1" id="KW-0472">Membrane</keyword>
<dbReference type="AlphaFoldDB" id="X6PG28"/>
<keyword evidence="3" id="KW-1185">Reference proteome</keyword>
<gene>
    <name evidence="2" type="ORF">RFI_00083</name>
</gene>
<evidence type="ECO:0000313" key="2">
    <source>
        <dbReference type="EMBL" id="ETO36979.1"/>
    </source>
</evidence>